<evidence type="ECO:0000313" key="1">
    <source>
        <dbReference type="EMBL" id="SIT19545.1"/>
    </source>
</evidence>
<name>A0A1N7Q9M6_9RHOB</name>
<dbReference type="InterPro" id="IPR007739">
    <property type="entry name" value="RgpF"/>
</dbReference>
<dbReference type="RefSeq" id="WP_083952302.1">
    <property type="nucleotide sequence ID" value="NZ_FTOG01000014.1"/>
</dbReference>
<protein>
    <submittedName>
        <fullName evidence="1">Rhamnan synthesis protein F</fullName>
    </submittedName>
</protein>
<dbReference type="AlphaFoldDB" id="A0A1N7Q9M6"/>
<sequence>MVPAWKIKRELTRIKDQILHLPQTLSSLPGRMRESQKRADYLRDFDKLTRRSQGTQPLADRVAIFLLYQPKGIARSALATCDWLRAQGYAPFLVLNCAITNEDRALLLENCWSLLERPNFGYDFGGYQDAIRLLNRDGVTPEKLIVMNDSVWMPMRPGLLGQLEANFADADICGLLQDEKVIHDTSGGHASAFSHLESYFYLIRRSAWQHPEFQAFWDNYKMTDYKPKTIKNGEIRFSRAMAAAGLKLTALSRREVFLQEIQKKDDAFLRNTLKYAAYADADIIRRAKHIAALDAAHPEWREKVLDHIRRAVNRKRFNASFPYANEQIFGTHFLKKSSEPIWSAMRSAYLRALNEGMVSAPPPAIADEILALQTKDQPPKAPALTKLARRGAANTL</sequence>
<dbReference type="OrthoDB" id="8849801at2"/>
<dbReference type="Proteomes" id="UP000186221">
    <property type="component" value="Unassembled WGS sequence"/>
</dbReference>
<gene>
    <name evidence="1" type="ORF">SAMN05421580_11468</name>
</gene>
<keyword evidence="2" id="KW-1185">Reference proteome</keyword>
<accession>A0A1N7Q9M6</accession>
<dbReference type="STRING" id="453582.SAMN05421580_11468"/>
<organism evidence="1 2">
    <name type="scientific">Rhodobacter aestuarii</name>
    <dbReference type="NCBI Taxonomy" id="453582"/>
    <lineage>
        <taxon>Bacteria</taxon>
        <taxon>Pseudomonadati</taxon>
        <taxon>Pseudomonadota</taxon>
        <taxon>Alphaproteobacteria</taxon>
        <taxon>Rhodobacterales</taxon>
        <taxon>Rhodobacter group</taxon>
        <taxon>Rhodobacter</taxon>
    </lineage>
</organism>
<dbReference type="Pfam" id="PF05045">
    <property type="entry name" value="RgpF"/>
    <property type="match status" value="1"/>
</dbReference>
<dbReference type="EMBL" id="FTOG01000014">
    <property type="protein sequence ID" value="SIT19545.1"/>
    <property type="molecule type" value="Genomic_DNA"/>
</dbReference>
<reference evidence="2" key="1">
    <citation type="submission" date="2017-01" db="EMBL/GenBank/DDBJ databases">
        <authorList>
            <person name="Varghese N."/>
            <person name="Submissions S."/>
        </authorList>
    </citation>
    <scope>NUCLEOTIDE SEQUENCE [LARGE SCALE GENOMIC DNA]</scope>
    <source>
        <strain evidence="2">DSM 19945</strain>
    </source>
</reference>
<proteinExistence type="predicted"/>
<evidence type="ECO:0000313" key="2">
    <source>
        <dbReference type="Proteomes" id="UP000186221"/>
    </source>
</evidence>